<feature type="compositionally biased region" description="Low complexity" evidence="2">
    <location>
        <begin position="278"/>
        <end position="300"/>
    </location>
</feature>
<dbReference type="Pfam" id="PF14429">
    <property type="entry name" value="DOCK-C2"/>
    <property type="match status" value="1"/>
</dbReference>
<feature type="region of interest" description="Disordered" evidence="2">
    <location>
        <begin position="60"/>
        <end position="95"/>
    </location>
</feature>
<feature type="compositionally biased region" description="Low complexity" evidence="2">
    <location>
        <begin position="76"/>
        <end position="91"/>
    </location>
</feature>
<name>A0AA38C9T8_TAXCH</name>
<keyword evidence="5" id="KW-1185">Reference proteome</keyword>
<dbReference type="GO" id="GO:0005085">
    <property type="term" value="F:guanyl-nucleotide exchange factor activity"/>
    <property type="evidence" value="ECO:0007669"/>
    <property type="project" value="InterPro"/>
</dbReference>
<comment type="similarity">
    <text evidence="1">Belongs to the DOCK family.</text>
</comment>
<dbReference type="PANTHER" id="PTHR23317:SF76">
    <property type="entry name" value="LD20667P"/>
    <property type="match status" value="1"/>
</dbReference>
<dbReference type="GO" id="GO:0007264">
    <property type="term" value="P:small GTPase-mediated signal transduction"/>
    <property type="evidence" value="ECO:0007669"/>
    <property type="project" value="InterPro"/>
</dbReference>
<dbReference type="PANTHER" id="PTHR23317">
    <property type="entry name" value="DEDICATOR OF CYTOKINESIS DOCK"/>
    <property type="match status" value="1"/>
</dbReference>
<dbReference type="Gene3D" id="2.60.40.150">
    <property type="entry name" value="C2 domain"/>
    <property type="match status" value="1"/>
</dbReference>
<protein>
    <recommendedName>
        <fullName evidence="3">C2 DOCK-type domain-containing protein</fullName>
    </recommendedName>
</protein>
<feature type="region of interest" description="Disordered" evidence="2">
    <location>
        <begin position="601"/>
        <end position="637"/>
    </location>
</feature>
<feature type="region of interest" description="Disordered" evidence="2">
    <location>
        <begin position="271"/>
        <end position="301"/>
    </location>
</feature>
<dbReference type="CDD" id="cd08679">
    <property type="entry name" value="C2_DOCK180_related"/>
    <property type="match status" value="1"/>
</dbReference>
<organism evidence="4 5">
    <name type="scientific">Taxus chinensis</name>
    <name type="common">Chinese yew</name>
    <name type="synonym">Taxus wallichiana var. chinensis</name>
    <dbReference type="NCBI Taxonomy" id="29808"/>
    <lineage>
        <taxon>Eukaryota</taxon>
        <taxon>Viridiplantae</taxon>
        <taxon>Streptophyta</taxon>
        <taxon>Embryophyta</taxon>
        <taxon>Tracheophyta</taxon>
        <taxon>Spermatophyta</taxon>
        <taxon>Pinopsida</taxon>
        <taxon>Pinidae</taxon>
        <taxon>Conifers II</taxon>
        <taxon>Cupressales</taxon>
        <taxon>Taxaceae</taxon>
        <taxon>Taxus</taxon>
    </lineage>
</organism>
<dbReference type="AlphaFoldDB" id="A0AA38C9T8"/>
<accession>A0AA38C9T8</accession>
<dbReference type="Proteomes" id="UP000824469">
    <property type="component" value="Unassembled WGS sequence"/>
</dbReference>
<gene>
    <name evidence="4" type="ORF">KI387_038606</name>
</gene>
<feature type="domain" description="C2 DOCK-type" evidence="3">
    <location>
        <begin position="450"/>
        <end position="637"/>
    </location>
</feature>
<evidence type="ECO:0000259" key="3">
    <source>
        <dbReference type="PROSITE" id="PS51650"/>
    </source>
</evidence>
<dbReference type="InterPro" id="IPR026791">
    <property type="entry name" value="DOCK"/>
</dbReference>
<proteinExistence type="inferred from homology"/>
<evidence type="ECO:0000256" key="2">
    <source>
        <dbReference type="SAM" id="MobiDB-lite"/>
    </source>
</evidence>
<dbReference type="InterPro" id="IPR027007">
    <property type="entry name" value="C2_DOCK-type_domain"/>
</dbReference>
<dbReference type="InterPro" id="IPR035892">
    <property type="entry name" value="C2_domain_sf"/>
</dbReference>
<comment type="caution">
    <text evidence="4">The sequence shown here is derived from an EMBL/GenBank/DDBJ whole genome shotgun (WGS) entry which is preliminary data.</text>
</comment>
<sequence length="637" mass="71327">MSENLEQWPHLNELVQCYKADWVKDENKYGHYESIPSISFQSQIFEGPDTDIETELRLANIRQGRNGDATDDDDPSTSGRHSSDTSSSEGTFPRTFQKHFGASPLPAYEPVFDWENERSLIFGQRTPDVPPTLCSSGLKISVKVLSLAFQAGFVEPFYGTICLYHREKREKLSEDIYFQFLPNEMQDGTVPSQHRAIFSLDSPSSSVYLLVQLEKPATEEGGVAPSVYSRKEPVHLTEREKQKLQVWARIMPYREAFAWAVVPLFESQVGGGVGGTASPSSPLAPSISGSSSQDSGLDLIGRTASDGRMTHYLSGSCVIVEIPNLNRVKESYIEELLQDPKRKIHKPIKGTLRMEVEKLKPTHLDTDTVSETGSISADSNDAGERFGDTGMLKSIGRSYNGSMKWNAHDGRDIVRSSSNNQGSMLEIGNDDIRALDFRTLTKNEPFSQLLHCLFLYPLTVSLSRKRNLFIRVELRKDDVDMRKPPLEVIYPKDGSLSFQKWTHTQVAVGTRTSCYHDEIKLCLPAIITSQHHLLFTFYHVDLLTKLEAPKPIPKSHCCGNIYPELAKESHLIKFDPDDLGWRTLDDESLVALDMIGTNSVITTADVPEESDGSELEEHDDIDEDEDPILSSGADFDD</sequence>
<dbReference type="EMBL" id="JAHRHJ020000011">
    <property type="protein sequence ID" value="KAH9295018.1"/>
    <property type="molecule type" value="Genomic_DNA"/>
</dbReference>
<dbReference type="PROSITE" id="PS51650">
    <property type="entry name" value="C2_DOCK"/>
    <property type="match status" value="1"/>
</dbReference>
<evidence type="ECO:0000313" key="4">
    <source>
        <dbReference type="EMBL" id="KAH9295018.1"/>
    </source>
</evidence>
<reference evidence="4 5" key="1">
    <citation type="journal article" date="2021" name="Nat. Plants">
        <title>The Taxus genome provides insights into paclitaxel biosynthesis.</title>
        <authorList>
            <person name="Xiong X."/>
            <person name="Gou J."/>
            <person name="Liao Q."/>
            <person name="Li Y."/>
            <person name="Zhou Q."/>
            <person name="Bi G."/>
            <person name="Li C."/>
            <person name="Du R."/>
            <person name="Wang X."/>
            <person name="Sun T."/>
            <person name="Guo L."/>
            <person name="Liang H."/>
            <person name="Lu P."/>
            <person name="Wu Y."/>
            <person name="Zhang Z."/>
            <person name="Ro D.K."/>
            <person name="Shang Y."/>
            <person name="Huang S."/>
            <person name="Yan J."/>
        </authorList>
    </citation>
    <scope>NUCLEOTIDE SEQUENCE [LARGE SCALE GENOMIC DNA]</scope>
    <source>
        <strain evidence="4">Ta-2019</strain>
    </source>
</reference>
<feature type="compositionally biased region" description="Acidic residues" evidence="2">
    <location>
        <begin position="606"/>
        <end position="627"/>
    </location>
</feature>
<evidence type="ECO:0000256" key="1">
    <source>
        <dbReference type="PROSITE-ProRule" id="PRU00983"/>
    </source>
</evidence>
<evidence type="ECO:0000313" key="5">
    <source>
        <dbReference type="Proteomes" id="UP000824469"/>
    </source>
</evidence>